<dbReference type="OrthoDB" id="9991317at2759"/>
<reference evidence="9" key="2">
    <citation type="submission" date="2012-11" db="EMBL/GenBank/DDBJ databases">
        <authorList>
            <person name="Kuo A."/>
            <person name="Curtis B.A."/>
            <person name="Tanifuji G."/>
            <person name="Burki F."/>
            <person name="Gruber A."/>
            <person name="Irimia M."/>
            <person name="Maruyama S."/>
            <person name="Arias M.C."/>
            <person name="Ball S.G."/>
            <person name="Gile G.H."/>
            <person name="Hirakawa Y."/>
            <person name="Hopkins J.F."/>
            <person name="Rensing S.A."/>
            <person name="Schmutz J."/>
            <person name="Symeonidi A."/>
            <person name="Elias M."/>
            <person name="Eveleigh R.J."/>
            <person name="Herman E.K."/>
            <person name="Klute M.J."/>
            <person name="Nakayama T."/>
            <person name="Obornik M."/>
            <person name="Reyes-Prieto A."/>
            <person name="Armbrust E.V."/>
            <person name="Aves S.J."/>
            <person name="Beiko R.G."/>
            <person name="Coutinho P."/>
            <person name="Dacks J.B."/>
            <person name="Durnford D.G."/>
            <person name="Fast N.M."/>
            <person name="Green B.R."/>
            <person name="Grisdale C."/>
            <person name="Hempe F."/>
            <person name="Henrissat B."/>
            <person name="Hoppner M.P."/>
            <person name="Ishida K.-I."/>
            <person name="Kim E."/>
            <person name="Koreny L."/>
            <person name="Kroth P.G."/>
            <person name="Liu Y."/>
            <person name="Malik S.-B."/>
            <person name="Maier U.G."/>
            <person name="McRose D."/>
            <person name="Mock T."/>
            <person name="Neilson J.A."/>
            <person name="Onodera N.T."/>
            <person name="Poole A.M."/>
            <person name="Pritham E.J."/>
            <person name="Richards T.A."/>
            <person name="Rocap G."/>
            <person name="Roy S.W."/>
            <person name="Sarai C."/>
            <person name="Schaack S."/>
            <person name="Shirato S."/>
            <person name="Slamovits C.H."/>
            <person name="Spencer D.F."/>
            <person name="Suzuki S."/>
            <person name="Worden A.Z."/>
            <person name="Zauner S."/>
            <person name="Barry K."/>
            <person name="Bell C."/>
            <person name="Bharti A.K."/>
            <person name="Crow J.A."/>
            <person name="Grimwood J."/>
            <person name="Kramer R."/>
            <person name="Lindquist E."/>
            <person name="Lucas S."/>
            <person name="Salamov A."/>
            <person name="McFadden G.I."/>
            <person name="Lane C.E."/>
            <person name="Keeling P.J."/>
            <person name="Gray M.W."/>
            <person name="Grigoriev I.V."/>
            <person name="Archibald J.M."/>
        </authorList>
    </citation>
    <scope>NUCLEOTIDE SEQUENCE</scope>
    <source>
        <strain evidence="9">CCMP2712</strain>
    </source>
</reference>
<reference evidence="8" key="3">
    <citation type="submission" date="2015-06" db="UniProtKB">
        <authorList>
            <consortium name="EnsemblProtists"/>
        </authorList>
    </citation>
    <scope>IDENTIFICATION</scope>
</reference>
<dbReference type="Proteomes" id="UP000011087">
    <property type="component" value="Unassembled WGS sequence"/>
</dbReference>
<evidence type="ECO:0000259" key="6">
    <source>
        <dbReference type="Pfam" id="PF13844"/>
    </source>
</evidence>
<sequence length="493" mass="56004">MFAQTVYDLLATCAWKEFTINLMVLMQLVEMQIKHNHLPTVLPFHSVHYPLPKEIVRDIARSHSNQKLQDVMRAEKVKEVELKLFKVKEAPSSPQSPPPKLRIGYVSADFVNHPTADLMQSALLLHDTSKFEIFLYSITRNDSSMYRQVLQREIPNFRLLPNAKNDKACAQMIADDEIDILVNLNSHTAGERNGIFAFRPAPLQVVYLAYPGTHGASYLDYNVVDMVVSPKEHREMYTESLIYMPHCYQTNSFQDLYPEILSSSCLPSRKDHGLPEHALVFCTFNRLGRITEHIFHAWIRILKRVPNSVLWLYKHPTMAVLRLLRAAREQGIDATRFVFAGPMMPKIEHLKRLTLADVYLDTHIYNGHTTGSDFLWAGVPMVTLQGDTFPSRVGASLARAVGMQEMIATDLAGYEEKAVELGNNKEALEEMKAKLKAARLTAPLFDTARWVGSFEDALTRMWERHARGLEPEDIFPIDPGAKHRVSSLPVAGV</sequence>
<protein>
    <recommendedName>
        <fullName evidence="6">O-GlcNAc transferase C-terminal domain-containing protein</fullName>
    </recommendedName>
</protein>
<dbReference type="AlphaFoldDB" id="L1JIQ4"/>
<keyword evidence="3" id="KW-0677">Repeat</keyword>
<dbReference type="PaxDb" id="55529-EKX48034"/>
<keyword evidence="9" id="KW-1185">Reference proteome</keyword>
<dbReference type="GO" id="GO:0006493">
    <property type="term" value="P:protein O-linked glycosylation"/>
    <property type="evidence" value="ECO:0007669"/>
    <property type="project" value="InterPro"/>
</dbReference>
<dbReference type="GO" id="GO:0097363">
    <property type="term" value="F:protein O-acetylglucosaminyltransferase activity"/>
    <property type="evidence" value="ECO:0007669"/>
    <property type="project" value="TreeGrafter"/>
</dbReference>
<evidence type="ECO:0000256" key="5">
    <source>
        <dbReference type="SAM" id="Coils"/>
    </source>
</evidence>
<dbReference type="RefSeq" id="XP_005835014.1">
    <property type="nucleotide sequence ID" value="XM_005834957.1"/>
</dbReference>
<dbReference type="EMBL" id="JH992987">
    <property type="protein sequence ID" value="EKX48034.1"/>
    <property type="molecule type" value="Genomic_DNA"/>
</dbReference>
<dbReference type="HOGENOM" id="CLU_001721_2_2_1"/>
<dbReference type="GeneID" id="17304686"/>
<feature type="coiled-coil region" evidence="5">
    <location>
        <begin position="411"/>
        <end position="441"/>
    </location>
</feature>
<keyword evidence="2" id="KW-0808">Transferase</keyword>
<accession>L1JIQ4</accession>
<dbReference type="PANTHER" id="PTHR44366:SF1">
    <property type="entry name" value="UDP-N-ACETYLGLUCOSAMINE--PEPTIDE N-ACETYLGLUCOSAMINYLTRANSFERASE 110 KDA SUBUNIT"/>
    <property type="match status" value="1"/>
</dbReference>
<dbReference type="eggNOG" id="KOG4626">
    <property type="taxonomic scope" value="Eukaryota"/>
</dbReference>
<feature type="domain" description="O-GlcNAc transferase C-terminal" evidence="6">
    <location>
        <begin position="13"/>
        <end position="260"/>
    </location>
</feature>
<comment type="pathway">
    <text evidence="1">Protein modification; protein glycosylation.</text>
</comment>
<evidence type="ECO:0000256" key="4">
    <source>
        <dbReference type="ARBA" id="ARBA00022803"/>
    </source>
</evidence>
<name>L1JIQ4_GUITC</name>
<evidence type="ECO:0000256" key="3">
    <source>
        <dbReference type="ARBA" id="ARBA00022737"/>
    </source>
</evidence>
<dbReference type="OMA" id="CMASYIP"/>
<proteinExistence type="predicted"/>
<evidence type="ECO:0000313" key="7">
    <source>
        <dbReference type="EMBL" id="EKX48034.1"/>
    </source>
</evidence>
<evidence type="ECO:0000256" key="1">
    <source>
        <dbReference type="ARBA" id="ARBA00004922"/>
    </source>
</evidence>
<dbReference type="Gene3D" id="1.25.40.10">
    <property type="entry name" value="Tetratricopeptide repeat domain"/>
    <property type="match status" value="1"/>
</dbReference>
<evidence type="ECO:0000313" key="9">
    <source>
        <dbReference type="Proteomes" id="UP000011087"/>
    </source>
</evidence>
<dbReference type="EnsemblProtists" id="EKX48034">
    <property type="protein sequence ID" value="EKX48034"/>
    <property type="gene ID" value="GUITHDRAFT_68991"/>
</dbReference>
<dbReference type="KEGG" id="gtt:GUITHDRAFT_68991"/>
<dbReference type="Gene3D" id="3.40.50.2000">
    <property type="entry name" value="Glycogen Phosphorylase B"/>
    <property type="match status" value="1"/>
</dbReference>
<dbReference type="InterPro" id="IPR011990">
    <property type="entry name" value="TPR-like_helical_dom_sf"/>
</dbReference>
<dbReference type="Pfam" id="PF13844">
    <property type="entry name" value="Glyco_transf_41"/>
    <property type="match status" value="1"/>
</dbReference>
<organism evidence="7">
    <name type="scientific">Guillardia theta (strain CCMP2712)</name>
    <name type="common">Cryptophyte</name>
    <dbReference type="NCBI Taxonomy" id="905079"/>
    <lineage>
        <taxon>Eukaryota</taxon>
        <taxon>Cryptophyceae</taxon>
        <taxon>Pyrenomonadales</taxon>
        <taxon>Geminigeraceae</taxon>
        <taxon>Guillardia</taxon>
    </lineage>
</organism>
<dbReference type="PANTHER" id="PTHR44366">
    <property type="entry name" value="UDP-N-ACETYLGLUCOSAMINE--PEPTIDE N-ACETYLGLUCOSAMINYLTRANSFERASE 110 KDA SUBUNIT"/>
    <property type="match status" value="1"/>
</dbReference>
<dbReference type="InterPro" id="IPR037919">
    <property type="entry name" value="OGT"/>
</dbReference>
<reference evidence="7 9" key="1">
    <citation type="journal article" date="2012" name="Nature">
        <title>Algal genomes reveal evolutionary mosaicism and the fate of nucleomorphs.</title>
        <authorList>
            <consortium name="DOE Joint Genome Institute"/>
            <person name="Curtis B.A."/>
            <person name="Tanifuji G."/>
            <person name="Burki F."/>
            <person name="Gruber A."/>
            <person name="Irimia M."/>
            <person name="Maruyama S."/>
            <person name="Arias M.C."/>
            <person name="Ball S.G."/>
            <person name="Gile G.H."/>
            <person name="Hirakawa Y."/>
            <person name="Hopkins J.F."/>
            <person name="Kuo A."/>
            <person name="Rensing S.A."/>
            <person name="Schmutz J."/>
            <person name="Symeonidi A."/>
            <person name="Elias M."/>
            <person name="Eveleigh R.J."/>
            <person name="Herman E.K."/>
            <person name="Klute M.J."/>
            <person name="Nakayama T."/>
            <person name="Obornik M."/>
            <person name="Reyes-Prieto A."/>
            <person name="Armbrust E.V."/>
            <person name="Aves S.J."/>
            <person name="Beiko R.G."/>
            <person name="Coutinho P."/>
            <person name="Dacks J.B."/>
            <person name="Durnford D.G."/>
            <person name="Fast N.M."/>
            <person name="Green B.R."/>
            <person name="Grisdale C.J."/>
            <person name="Hempel F."/>
            <person name="Henrissat B."/>
            <person name="Hoppner M.P."/>
            <person name="Ishida K."/>
            <person name="Kim E."/>
            <person name="Koreny L."/>
            <person name="Kroth P.G."/>
            <person name="Liu Y."/>
            <person name="Malik S.B."/>
            <person name="Maier U.G."/>
            <person name="McRose D."/>
            <person name="Mock T."/>
            <person name="Neilson J.A."/>
            <person name="Onodera N.T."/>
            <person name="Poole A.M."/>
            <person name="Pritham E.J."/>
            <person name="Richards T.A."/>
            <person name="Rocap G."/>
            <person name="Roy S.W."/>
            <person name="Sarai C."/>
            <person name="Schaack S."/>
            <person name="Shirato S."/>
            <person name="Slamovits C.H."/>
            <person name="Spencer D.F."/>
            <person name="Suzuki S."/>
            <person name="Worden A.Z."/>
            <person name="Zauner S."/>
            <person name="Barry K."/>
            <person name="Bell C."/>
            <person name="Bharti A.K."/>
            <person name="Crow J.A."/>
            <person name="Grimwood J."/>
            <person name="Kramer R."/>
            <person name="Lindquist E."/>
            <person name="Lucas S."/>
            <person name="Salamov A."/>
            <person name="McFadden G.I."/>
            <person name="Lane C.E."/>
            <person name="Keeling P.J."/>
            <person name="Gray M.W."/>
            <person name="Grigoriev I.V."/>
            <person name="Archibald J.M."/>
        </authorList>
    </citation>
    <scope>NUCLEOTIDE SEQUENCE</scope>
    <source>
        <strain evidence="7 9">CCMP2712</strain>
    </source>
</reference>
<keyword evidence="5" id="KW-0175">Coiled coil</keyword>
<evidence type="ECO:0000313" key="8">
    <source>
        <dbReference type="EnsemblProtists" id="EKX48034"/>
    </source>
</evidence>
<dbReference type="InterPro" id="IPR029489">
    <property type="entry name" value="OGT/SEC/SPY_C"/>
</dbReference>
<keyword evidence="4" id="KW-0802">TPR repeat</keyword>
<evidence type="ECO:0000256" key="2">
    <source>
        <dbReference type="ARBA" id="ARBA00022679"/>
    </source>
</evidence>
<dbReference type="Gene3D" id="3.40.50.11380">
    <property type="match status" value="1"/>
</dbReference>
<gene>
    <name evidence="7" type="ORF">GUITHDRAFT_68991</name>
</gene>